<name>A0A8S1K4N2_PARPR</name>
<organism evidence="2 3">
    <name type="scientific">Paramecium primaurelia</name>
    <dbReference type="NCBI Taxonomy" id="5886"/>
    <lineage>
        <taxon>Eukaryota</taxon>
        <taxon>Sar</taxon>
        <taxon>Alveolata</taxon>
        <taxon>Ciliophora</taxon>
        <taxon>Intramacronucleata</taxon>
        <taxon>Oligohymenophorea</taxon>
        <taxon>Peniculida</taxon>
        <taxon>Parameciidae</taxon>
        <taxon>Paramecium</taxon>
    </lineage>
</organism>
<protein>
    <recommendedName>
        <fullName evidence="4">Transmembrane protein</fullName>
    </recommendedName>
</protein>
<gene>
    <name evidence="2" type="ORF">PPRIM_AZ9-3.1.T0110332</name>
</gene>
<dbReference type="Proteomes" id="UP000688137">
    <property type="component" value="Unassembled WGS sequence"/>
</dbReference>
<comment type="caution">
    <text evidence="2">The sequence shown here is derived from an EMBL/GenBank/DDBJ whole genome shotgun (WGS) entry which is preliminary data.</text>
</comment>
<evidence type="ECO:0000313" key="3">
    <source>
        <dbReference type="Proteomes" id="UP000688137"/>
    </source>
</evidence>
<feature type="transmembrane region" description="Helical" evidence="1">
    <location>
        <begin position="42"/>
        <end position="62"/>
    </location>
</feature>
<reference evidence="2" key="1">
    <citation type="submission" date="2021-01" db="EMBL/GenBank/DDBJ databases">
        <authorList>
            <consortium name="Genoscope - CEA"/>
            <person name="William W."/>
        </authorList>
    </citation>
    <scope>NUCLEOTIDE SEQUENCE</scope>
</reference>
<keyword evidence="1" id="KW-1133">Transmembrane helix</keyword>
<evidence type="ECO:0008006" key="4">
    <source>
        <dbReference type="Google" id="ProtNLM"/>
    </source>
</evidence>
<dbReference type="AlphaFoldDB" id="A0A8S1K4N2"/>
<keyword evidence="1" id="KW-0472">Membrane</keyword>
<sequence>MQFFVLHVNNLFHNLQIWHQNSIARVAYDQQQDLDKYAHQQFKISCFLTFIFLSIASLFNLLDKEVRILYFNAFLVSQWVQQKFQYKINLIDF</sequence>
<evidence type="ECO:0000256" key="1">
    <source>
        <dbReference type="SAM" id="Phobius"/>
    </source>
</evidence>
<evidence type="ECO:0000313" key="2">
    <source>
        <dbReference type="EMBL" id="CAD8047246.1"/>
    </source>
</evidence>
<proteinExistence type="predicted"/>
<accession>A0A8S1K4N2</accession>
<keyword evidence="1" id="KW-0812">Transmembrane</keyword>
<keyword evidence="3" id="KW-1185">Reference proteome</keyword>
<dbReference type="EMBL" id="CAJJDM010000008">
    <property type="protein sequence ID" value="CAD8047246.1"/>
    <property type="molecule type" value="Genomic_DNA"/>
</dbReference>